<dbReference type="InterPro" id="IPR007450">
    <property type="entry name" value="BamE_dom"/>
</dbReference>
<dbReference type="PROSITE" id="PS51257">
    <property type="entry name" value="PROKAR_LIPOPROTEIN"/>
    <property type="match status" value="1"/>
</dbReference>
<dbReference type="InterPro" id="IPR037873">
    <property type="entry name" value="BamE-like"/>
</dbReference>
<proteinExistence type="predicted"/>
<keyword evidence="1 3" id="KW-0732">Signal</keyword>
<keyword evidence="2" id="KW-0472">Membrane</keyword>
<dbReference type="Proteomes" id="UP001279660">
    <property type="component" value="Unassembled WGS sequence"/>
</dbReference>
<name>A0ABU4PM13_9SPHN</name>
<organism evidence="5 6">
    <name type="scientific">Sphingomonas echinoides</name>
    <dbReference type="NCBI Taxonomy" id="59803"/>
    <lineage>
        <taxon>Bacteria</taxon>
        <taxon>Pseudomonadati</taxon>
        <taxon>Pseudomonadota</taxon>
        <taxon>Alphaproteobacteria</taxon>
        <taxon>Sphingomonadales</taxon>
        <taxon>Sphingomonadaceae</taxon>
        <taxon>Sphingomonas</taxon>
    </lineage>
</organism>
<gene>
    <name evidence="5" type="primary">bamE</name>
    <name evidence="5" type="ORF">SIL82_01800</name>
</gene>
<keyword evidence="6" id="KW-1185">Reference proteome</keyword>
<evidence type="ECO:0000313" key="5">
    <source>
        <dbReference type="EMBL" id="MDX5982980.1"/>
    </source>
</evidence>
<feature type="domain" description="Outer membrane protein assembly factor BamE" evidence="4">
    <location>
        <begin position="32"/>
        <end position="106"/>
    </location>
</feature>
<evidence type="ECO:0000313" key="6">
    <source>
        <dbReference type="Proteomes" id="UP001279660"/>
    </source>
</evidence>
<dbReference type="RefSeq" id="WP_010405826.1">
    <property type="nucleotide sequence ID" value="NZ_JAWXXV010000001.1"/>
</dbReference>
<protein>
    <submittedName>
        <fullName evidence="5">Outer membrane protein assembly factor BamE</fullName>
    </submittedName>
</protein>
<dbReference type="EMBL" id="JAWXXV010000001">
    <property type="protein sequence ID" value="MDX5982980.1"/>
    <property type="molecule type" value="Genomic_DNA"/>
</dbReference>
<evidence type="ECO:0000259" key="4">
    <source>
        <dbReference type="Pfam" id="PF04355"/>
    </source>
</evidence>
<evidence type="ECO:0000256" key="2">
    <source>
        <dbReference type="ARBA" id="ARBA00023136"/>
    </source>
</evidence>
<comment type="caution">
    <text evidence="5">The sequence shown here is derived from an EMBL/GenBank/DDBJ whole genome shotgun (WGS) entry which is preliminary data.</text>
</comment>
<accession>A0ABU4PM13</accession>
<reference evidence="5 6" key="1">
    <citation type="submission" date="2023-11" db="EMBL/GenBank/DDBJ databases">
        <title>MicrobeMod: A computational toolkit for identifying prokaryotic methylation and restriction-modification with nanopore sequencing.</title>
        <authorList>
            <person name="Crits-Christoph A."/>
            <person name="Kang S.C."/>
            <person name="Lee H."/>
            <person name="Ostrov N."/>
        </authorList>
    </citation>
    <scope>NUCLEOTIDE SEQUENCE [LARGE SCALE GENOMIC DNA]</scope>
    <source>
        <strain evidence="5 6">ATCC 14820</strain>
    </source>
</reference>
<evidence type="ECO:0000256" key="1">
    <source>
        <dbReference type="ARBA" id="ARBA00022729"/>
    </source>
</evidence>
<feature type="signal peptide" evidence="3">
    <location>
        <begin position="1"/>
        <end position="23"/>
    </location>
</feature>
<evidence type="ECO:0000256" key="3">
    <source>
        <dbReference type="SAM" id="SignalP"/>
    </source>
</evidence>
<feature type="chain" id="PRO_5046590270" evidence="3">
    <location>
        <begin position="24"/>
        <end position="164"/>
    </location>
</feature>
<dbReference type="Pfam" id="PF04355">
    <property type="entry name" value="BamE"/>
    <property type="match status" value="1"/>
</dbReference>
<sequence length="164" mass="17325">MSPKSVRLMTAAALATSVFGASACVPLKGHQGYVIDSDLVNSVQAGTDNRQSVLAVLGKPTFTSEFNQGDWYYISRDVRNFAYNNPHVHDQVTLRISFDSRGVVSAVRRSGAEQVASISPSGKTTPTLGKKRSFFDELFGNIGTVGAIGGGQGGNNNTGGRDTP</sequence>
<dbReference type="Gene3D" id="3.30.1450.10">
    <property type="match status" value="1"/>
</dbReference>